<name>A0ACC0XW66_9ROSI</name>
<accession>A0ACC0XW66</accession>
<sequence length="266" mass="30672">MKRFSSTDSLDAFMSICRSKVVEKNSPKSKQLYSGEFQTMIDSLEEEDYREEASQSTEKKRRLTSDQVKALEKNFEVENKLEPDKKAKLAEELGLQPRQIAVWFQNRRARLKTKELEREYCLLKANYDSLKIDYNNLEQENESLATTLRELKAKLCQENEETSDAVKENAAVSEQSKNLELCDNVNPQLLISPASSSSLQFTGSSSSTHSSLNWIQLSDSRKMLDNVYQQPYFVKLEEQSLFNSEDSCNFFSVDQAPTLQWYFTGQ</sequence>
<comment type="caution">
    <text evidence="1">The sequence shown here is derived from an EMBL/GenBank/DDBJ whole genome shotgun (WGS) entry which is preliminary data.</text>
</comment>
<reference evidence="2" key="1">
    <citation type="journal article" date="2023" name="G3 (Bethesda)">
        <title>Genome assembly and association tests identify interacting loci associated with vigor, precocity, and sex in interspecific pistachio rootstocks.</title>
        <authorList>
            <person name="Palmer W."/>
            <person name="Jacygrad E."/>
            <person name="Sagayaradj S."/>
            <person name="Cavanaugh K."/>
            <person name="Han R."/>
            <person name="Bertier L."/>
            <person name="Beede B."/>
            <person name="Kafkas S."/>
            <person name="Golino D."/>
            <person name="Preece J."/>
            <person name="Michelmore R."/>
        </authorList>
    </citation>
    <scope>NUCLEOTIDE SEQUENCE [LARGE SCALE GENOMIC DNA]</scope>
</reference>
<keyword evidence="2" id="KW-1185">Reference proteome</keyword>
<proteinExistence type="predicted"/>
<evidence type="ECO:0000313" key="2">
    <source>
        <dbReference type="Proteomes" id="UP001163603"/>
    </source>
</evidence>
<dbReference type="Proteomes" id="UP001163603">
    <property type="component" value="Chromosome 10"/>
</dbReference>
<protein>
    <submittedName>
        <fullName evidence="1">Uncharacterized protein</fullName>
    </submittedName>
</protein>
<gene>
    <name evidence="1" type="ORF">Pint_08385</name>
</gene>
<dbReference type="EMBL" id="CM047745">
    <property type="protein sequence ID" value="KAJ0025685.1"/>
    <property type="molecule type" value="Genomic_DNA"/>
</dbReference>
<organism evidence="1 2">
    <name type="scientific">Pistacia integerrima</name>
    <dbReference type="NCBI Taxonomy" id="434235"/>
    <lineage>
        <taxon>Eukaryota</taxon>
        <taxon>Viridiplantae</taxon>
        <taxon>Streptophyta</taxon>
        <taxon>Embryophyta</taxon>
        <taxon>Tracheophyta</taxon>
        <taxon>Spermatophyta</taxon>
        <taxon>Magnoliopsida</taxon>
        <taxon>eudicotyledons</taxon>
        <taxon>Gunneridae</taxon>
        <taxon>Pentapetalae</taxon>
        <taxon>rosids</taxon>
        <taxon>malvids</taxon>
        <taxon>Sapindales</taxon>
        <taxon>Anacardiaceae</taxon>
        <taxon>Pistacia</taxon>
    </lineage>
</organism>
<evidence type="ECO:0000313" key="1">
    <source>
        <dbReference type="EMBL" id="KAJ0025685.1"/>
    </source>
</evidence>